<sequence>MMEASLEIVSVGTAFDFEAAARVDRYQLVTGPGAMGILTTMDRSQLQACFKNCAMTTSIGLDCEEVEDLLDEVSIGLQAESDNGFYPTISGREFDDNVWIVIPQSYDAPRLLALSTQSSFASQVASWIERAKAEVSEAR</sequence>
<protein>
    <submittedName>
        <fullName evidence="1">Uncharacterized protein</fullName>
    </submittedName>
</protein>
<name>A0A1X7Q102_9HYPH</name>
<evidence type="ECO:0000313" key="2">
    <source>
        <dbReference type="Proteomes" id="UP000193083"/>
    </source>
</evidence>
<reference evidence="1 2" key="1">
    <citation type="submission" date="2017-04" db="EMBL/GenBank/DDBJ databases">
        <authorList>
            <person name="Afonso C.L."/>
            <person name="Miller P.J."/>
            <person name="Scott M.A."/>
            <person name="Spackman E."/>
            <person name="Goraichik I."/>
            <person name="Dimitrov K.M."/>
            <person name="Suarez D.L."/>
            <person name="Swayne D.E."/>
        </authorList>
    </citation>
    <scope>NUCLEOTIDE SEQUENCE [LARGE SCALE GENOMIC DNA]</scope>
    <source>
        <strain evidence="1 2">B5P</strain>
    </source>
</reference>
<organism evidence="1 2">
    <name type="scientific">Mesorhizobium australicum</name>
    <dbReference type="NCBI Taxonomy" id="536018"/>
    <lineage>
        <taxon>Bacteria</taxon>
        <taxon>Pseudomonadati</taxon>
        <taxon>Pseudomonadota</taxon>
        <taxon>Alphaproteobacteria</taxon>
        <taxon>Hyphomicrobiales</taxon>
        <taxon>Phyllobacteriaceae</taxon>
        <taxon>Mesorhizobium</taxon>
    </lineage>
</organism>
<evidence type="ECO:0000313" key="1">
    <source>
        <dbReference type="EMBL" id="SMH57420.1"/>
    </source>
</evidence>
<keyword evidence="2" id="KW-1185">Reference proteome</keyword>
<proteinExistence type="predicted"/>
<dbReference type="EMBL" id="FXBL01000004">
    <property type="protein sequence ID" value="SMH57420.1"/>
    <property type="molecule type" value="Genomic_DNA"/>
</dbReference>
<dbReference type="AlphaFoldDB" id="A0A1X7Q102"/>
<dbReference type="RefSeq" id="WP_085467342.1">
    <property type="nucleotide sequence ID" value="NZ_FXBL01000004.1"/>
</dbReference>
<gene>
    <name evidence="1" type="ORF">SAMN02982922_5788</name>
</gene>
<accession>A0A1X7Q102</accession>
<dbReference type="Proteomes" id="UP000193083">
    <property type="component" value="Unassembled WGS sequence"/>
</dbReference>